<dbReference type="GO" id="GO:0005829">
    <property type="term" value="C:cytosol"/>
    <property type="evidence" value="ECO:0007669"/>
    <property type="project" value="TreeGrafter"/>
</dbReference>
<organism evidence="6 7">
    <name type="scientific">Sulfuricurvum kujiense</name>
    <dbReference type="NCBI Taxonomy" id="148813"/>
    <lineage>
        <taxon>Bacteria</taxon>
        <taxon>Pseudomonadati</taxon>
        <taxon>Campylobacterota</taxon>
        <taxon>Epsilonproteobacteria</taxon>
        <taxon>Campylobacterales</taxon>
        <taxon>Sulfurimonadaceae</taxon>
        <taxon>Sulfuricurvum</taxon>
    </lineage>
</organism>
<dbReference type="Pfam" id="PF17384">
    <property type="entry name" value="DUF150_C"/>
    <property type="match status" value="1"/>
</dbReference>
<accession>A0A2D3WCH5</accession>
<feature type="domain" description="Ribosome maturation factor RimP N-terminal" evidence="4">
    <location>
        <begin position="7"/>
        <end position="78"/>
    </location>
</feature>
<dbReference type="GO" id="GO:0006412">
    <property type="term" value="P:translation"/>
    <property type="evidence" value="ECO:0007669"/>
    <property type="project" value="TreeGrafter"/>
</dbReference>
<dbReference type="GO" id="GO:0000028">
    <property type="term" value="P:ribosomal small subunit assembly"/>
    <property type="evidence" value="ECO:0007669"/>
    <property type="project" value="TreeGrafter"/>
</dbReference>
<dbReference type="SUPFAM" id="SSF75420">
    <property type="entry name" value="YhbC-like, N-terminal domain"/>
    <property type="match status" value="1"/>
</dbReference>
<evidence type="ECO:0000256" key="3">
    <source>
        <dbReference type="HAMAP-Rule" id="MF_01077"/>
    </source>
</evidence>
<comment type="subcellular location">
    <subcellularLocation>
        <location evidence="3">Cytoplasm</location>
    </subcellularLocation>
</comment>
<evidence type="ECO:0000256" key="2">
    <source>
        <dbReference type="ARBA" id="ARBA00022517"/>
    </source>
</evidence>
<dbReference type="InterPro" id="IPR035956">
    <property type="entry name" value="RimP_N_sf"/>
</dbReference>
<dbReference type="RefSeq" id="WP_294895171.1">
    <property type="nucleotide sequence ID" value="NZ_DLUI01000047.1"/>
</dbReference>
<keyword evidence="2 3" id="KW-0690">Ribosome biogenesis</keyword>
<gene>
    <name evidence="3" type="primary">rimP</name>
    <name evidence="6" type="ORF">CFH83_03070</name>
</gene>
<feature type="domain" description="Ribosome maturation factor RimP C-terminal" evidence="5">
    <location>
        <begin position="81"/>
        <end position="143"/>
    </location>
</feature>
<evidence type="ECO:0000259" key="5">
    <source>
        <dbReference type="Pfam" id="PF17384"/>
    </source>
</evidence>
<dbReference type="Pfam" id="PF02576">
    <property type="entry name" value="RimP_N"/>
    <property type="match status" value="1"/>
</dbReference>
<sequence length="143" mass="16035">MSLESDIKKMVESIGLSLYDTAVLNENENTIFRVSVTAPGGVTLNQCAELTHLINPLLDVTSPVSGEYRLEVSSPGIERRLKTLEHFVQSVGEKVALSTITKEKYEGEMIGVENEEIILNTKEEGEKRIPFRSISKAKTYFEW</sequence>
<dbReference type="PANTHER" id="PTHR33867:SF1">
    <property type="entry name" value="RIBOSOME MATURATION FACTOR RIMP"/>
    <property type="match status" value="1"/>
</dbReference>
<dbReference type="InterPro" id="IPR003728">
    <property type="entry name" value="Ribosome_maturation_RimP"/>
</dbReference>
<comment type="function">
    <text evidence="3">Required for maturation of 30S ribosomal subunits.</text>
</comment>
<dbReference type="InterPro" id="IPR028998">
    <property type="entry name" value="RimP_C"/>
</dbReference>
<dbReference type="InterPro" id="IPR028989">
    <property type="entry name" value="RimP_N"/>
</dbReference>
<comment type="caution">
    <text evidence="6">The sequence shown here is derived from an EMBL/GenBank/DDBJ whole genome shotgun (WGS) entry which is preliminary data.</text>
</comment>
<dbReference type="PANTHER" id="PTHR33867">
    <property type="entry name" value="RIBOSOME MATURATION FACTOR RIMP"/>
    <property type="match status" value="1"/>
</dbReference>
<evidence type="ECO:0000313" key="6">
    <source>
        <dbReference type="EMBL" id="DAB38991.1"/>
    </source>
</evidence>
<evidence type="ECO:0000256" key="1">
    <source>
        <dbReference type="ARBA" id="ARBA00022490"/>
    </source>
</evidence>
<dbReference type="Gene3D" id="2.30.30.180">
    <property type="entry name" value="Ribosome maturation factor RimP, C-terminal domain"/>
    <property type="match status" value="1"/>
</dbReference>
<keyword evidence="1 3" id="KW-0963">Cytoplasm</keyword>
<dbReference type="Gene3D" id="3.30.300.70">
    <property type="entry name" value="RimP-like superfamily, N-terminal"/>
    <property type="match status" value="1"/>
</dbReference>
<dbReference type="Proteomes" id="UP000228859">
    <property type="component" value="Unassembled WGS sequence"/>
</dbReference>
<dbReference type="EMBL" id="DLUI01000047">
    <property type="protein sequence ID" value="DAB38991.1"/>
    <property type="molecule type" value="Genomic_DNA"/>
</dbReference>
<dbReference type="SUPFAM" id="SSF74942">
    <property type="entry name" value="YhbC-like, C-terminal domain"/>
    <property type="match status" value="1"/>
</dbReference>
<reference evidence="6 7" key="1">
    <citation type="journal article" date="2017" name="Front. Microbiol.">
        <title>Comparative Genomic Analysis of the Class Epsilonproteobacteria and Proposed Reclassification to Epsilonbacteraeota (phyl. nov.).</title>
        <authorList>
            <person name="Waite D.W."/>
            <person name="Vanwonterghem I."/>
            <person name="Rinke C."/>
            <person name="Parks D.H."/>
            <person name="Zhang Y."/>
            <person name="Takai K."/>
            <person name="Sievert S.M."/>
            <person name="Simon J."/>
            <person name="Campbell B.J."/>
            <person name="Hanson T.E."/>
            <person name="Woyke T."/>
            <person name="Klotz M.G."/>
            <person name="Hugenholtz P."/>
        </authorList>
    </citation>
    <scope>NUCLEOTIDE SEQUENCE [LARGE SCALE GENOMIC DNA]</scope>
    <source>
        <strain evidence="6">UBA12443</strain>
    </source>
</reference>
<dbReference type="InterPro" id="IPR036847">
    <property type="entry name" value="RimP_C_sf"/>
</dbReference>
<protein>
    <recommendedName>
        <fullName evidence="3">Ribosome maturation factor RimP</fullName>
    </recommendedName>
</protein>
<comment type="similarity">
    <text evidence="3">Belongs to the RimP family.</text>
</comment>
<dbReference type="HAMAP" id="MF_01077">
    <property type="entry name" value="RimP"/>
    <property type="match status" value="1"/>
</dbReference>
<evidence type="ECO:0000313" key="7">
    <source>
        <dbReference type="Proteomes" id="UP000228859"/>
    </source>
</evidence>
<dbReference type="CDD" id="cd01734">
    <property type="entry name" value="YlxS_C"/>
    <property type="match status" value="1"/>
</dbReference>
<dbReference type="AlphaFoldDB" id="A0A2D3WCH5"/>
<proteinExistence type="inferred from homology"/>
<name>A0A2D3WCH5_9BACT</name>
<evidence type="ECO:0000259" key="4">
    <source>
        <dbReference type="Pfam" id="PF02576"/>
    </source>
</evidence>